<dbReference type="AlphaFoldDB" id="A0A9W6TK56"/>
<gene>
    <name evidence="1" type="ORF">Plil01_000465100</name>
</gene>
<proteinExistence type="predicted"/>
<dbReference type="EMBL" id="BSXW01000189">
    <property type="protein sequence ID" value="GMF14275.1"/>
    <property type="molecule type" value="Genomic_DNA"/>
</dbReference>
<dbReference type="OrthoDB" id="125551at2759"/>
<comment type="caution">
    <text evidence="1">The sequence shown here is derived from an EMBL/GenBank/DDBJ whole genome shotgun (WGS) entry which is preliminary data.</text>
</comment>
<dbReference type="Proteomes" id="UP001165083">
    <property type="component" value="Unassembled WGS sequence"/>
</dbReference>
<accession>A0A9W6TK56</accession>
<evidence type="ECO:0000313" key="1">
    <source>
        <dbReference type="EMBL" id="GMF14275.1"/>
    </source>
</evidence>
<name>A0A9W6TK56_9STRA</name>
<organism evidence="1 2">
    <name type="scientific">Phytophthora lilii</name>
    <dbReference type="NCBI Taxonomy" id="2077276"/>
    <lineage>
        <taxon>Eukaryota</taxon>
        <taxon>Sar</taxon>
        <taxon>Stramenopiles</taxon>
        <taxon>Oomycota</taxon>
        <taxon>Peronosporomycetes</taxon>
        <taxon>Peronosporales</taxon>
        <taxon>Peronosporaceae</taxon>
        <taxon>Phytophthora</taxon>
    </lineage>
</organism>
<protein>
    <submittedName>
        <fullName evidence="1">Unnamed protein product</fullName>
    </submittedName>
</protein>
<sequence length="190" mass="21504">MHKEVATLKEKKRLYEMARAKGSVGNFEVGDFVLWSRVDSRLQGNKLLVRWVGPFRVVEARQHAFVVEHLITKGKIEVHGSRLKFYSDASLEVTAELKEHVASQGIVVGVRAIVGHRKHPVTNEWEVKVAWLASRTLRTRGSPSGRSTPMFLPRCKSMSTIMRLPSSTGFKARPPPMTNPLFAVRMMTQR</sequence>
<keyword evidence="2" id="KW-1185">Reference proteome</keyword>
<evidence type="ECO:0000313" key="2">
    <source>
        <dbReference type="Proteomes" id="UP001165083"/>
    </source>
</evidence>
<reference evidence="1" key="1">
    <citation type="submission" date="2023-04" db="EMBL/GenBank/DDBJ databases">
        <title>Phytophthora lilii NBRC 32176.</title>
        <authorList>
            <person name="Ichikawa N."/>
            <person name="Sato H."/>
            <person name="Tonouchi N."/>
        </authorList>
    </citation>
    <scope>NUCLEOTIDE SEQUENCE</scope>
    <source>
        <strain evidence="1">NBRC 32176</strain>
    </source>
</reference>